<evidence type="ECO:0000313" key="4">
    <source>
        <dbReference type="RefSeq" id="XP_041420677.1"/>
    </source>
</evidence>
<dbReference type="RefSeq" id="XP_041420677.1">
    <property type="nucleotide sequence ID" value="XM_041564743.1"/>
</dbReference>
<sequence>MVLPEKELNPTEIKSALPENSRTSLHQGPNASLPSASKSQQGKASYGTGTKAAGNKTNVLYASGAQNMPRKTVTAVTAENQSNAGKGRASTRTGAVGKQSVTSSLRAGKDKQIPESHPMTFPSGKSPASHPMLPTEDIDQVEKETRGQRDNLEWRKYRITASIAHQISHSKFANHKTDEIPQSYLKAVVGTGSRVQTTTMHWGIQNEKRAVLAYEKLASKRDGRQVKVEDCGLFIHPMKNWLAARPDGIVKDKCTGETLRILEVKCPYKHREHTIQEACADSKFCLQLNGNSYLLRKDHAYYTQVQCQLAATQLRNADFVVLTNKETAIVPVHFSPEFWECIEPKLERFYNEAVLPQLQKLSVNRKEVKSGKHRITASIAHQISHSRFANHKTDEIPQSYLKAVVGTGSRVQTTAMHWGIQNEKKAVLAYEKLASKRDGRQVKVEHCGLFIHPMKNWLAARPDGIVKDKCTGETLRILEVKRPYKHREHTIQEACADSKFCLQLNGNSYLLRKDHAHYTQVQCQLAATQLRNADFVVLTNKETAIVPVHFSPEFWECIEPKLERFYTKAVLPQLQKPSANRKEVKSGKLVWATEE</sequence>
<feature type="compositionally biased region" description="Polar residues" evidence="1">
    <location>
        <begin position="55"/>
        <end position="66"/>
    </location>
</feature>
<evidence type="ECO:0000259" key="2">
    <source>
        <dbReference type="Pfam" id="PF09588"/>
    </source>
</evidence>
<feature type="region of interest" description="Disordered" evidence="1">
    <location>
        <begin position="1"/>
        <end position="137"/>
    </location>
</feature>
<dbReference type="GO" id="GO:0006281">
    <property type="term" value="P:DNA repair"/>
    <property type="evidence" value="ECO:0007669"/>
    <property type="project" value="UniProtKB-ARBA"/>
</dbReference>
<proteinExistence type="predicted"/>
<dbReference type="PANTHER" id="PTHR46609:SF8">
    <property type="entry name" value="YQAJ VIRAL RECOMBINASE DOMAIN-CONTAINING PROTEIN"/>
    <property type="match status" value="1"/>
</dbReference>
<dbReference type="SUPFAM" id="SSF52980">
    <property type="entry name" value="Restriction endonuclease-like"/>
    <property type="match status" value="2"/>
</dbReference>
<dbReference type="GeneID" id="121393073"/>
<evidence type="ECO:0000256" key="1">
    <source>
        <dbReference type="SAM" id="MobiDB-lite"/>
    </source>
</evidence>
<dbReference type="InterPro" id="IPR051703">
    <property type="entry name" value="NF-kappa-B_Signaling_Reg"/>
</dbReference>
<feature type="compositionally biased region" description="Polar residues" evidence="1">
    <location>
        <begin position="74"/>
        <end position="84"/>
    </location>
</feature>
<dbReference type="PANTHER" id="PTHR46609">
    <property type="entry name" value="EXONUCLEASE, PHAGE-TYPE/RECB, C-TERMINAL DOMAIN-CONTAINING PROTEIN"/>
    <property type="match status" value="1"/>
</dbReference>
<accession>A0A8J1KTN0</accession>
<feature type="compositionally biased region" description="Polar residues" evidence="1">
    <location>
        <begin position="18"/>
        <end position="43"/>
    </location>
</feature>
<reference evidence="4" key="1">
    <citation type="submission" date="2025-08" db="UniProtKB">
        <authorList>
            <consortium name="RefSeq"/>
        </authorList>
    </citation>
    <scope>IDENTIFICATION</scope>
    <source>
        <strain evidence="4">J_2021</strain>
        <tissue evidence="4">Erythrocytes</tissue>
    </source>
</reference>
<dbReference type="InterPro" id="IPR011335">
    <property type="entry name" value="Restrct_endonuc-II-like"/>
</dbReference>
<dbReference type="Pfam" id="PF09588">
    <property type="entry name" value="YqaJ"/>
    <property type="match status" value="2"/>
</dbReference>
<dbReference type="Proteomes" id="UP000186698">
    <property type="component" value="Chromosome 5S"/>
</dbReference>
<dbReference type="InterPro" id="IPR011604">
    <property type="entry name" value="PDDEXK-like_dom_sf"/>
</dbReference>
<dbReference type="AlphaFoldDB" id="A0A8J1KTN0"/>
<feature type="domain" description="YqaJ viral recombinase" evidence="2">
    <location>
        <begin position="152"/>
        <end position="313"/>
    </location>
</feature>
<keyword evidence="3" id="KW-1185">Reference proteome</keyword>
<name>A0A8J1KTN0_XENLA</name>
<dbReference type="CDD" id="cd22343">
    <property type="entry name" value="PDDEXK_lambda_exonuclease-like"/>
    <property type="match status" value="2"/>
</dbReference>
<dbReference type="OrthoDB" id="6155932at2759"/>
<dbReference type="KEGG" id="xla:121393073"/>
<protein>
    <submittedName>
        <fullName evidence="4">Uncharacterized protein LOC121393073</fullName>
    </submittedName>
</protein>
<dbReference type="InterPro" id="IPR019080">
    <property type="entry name" value="YqaJ_viral_recombinase"/>
</dbReference>
<dbReference type="Gene3D" id="3.90.320.10">
    <property type="match status" value="2"/>
</dbReference>
<evidence type="ECO:0000313" key="3">
    <source>
        <dbReference type="Proteomes" id="UP000186698"/>
    </source>
</evidence>
<feature type="domain" description="YqaJ viral recombinase" evidence="2">
    <location>
        <begin position="372"/>
        <end position="529"/>
    </location>
</feature>
<gene>
    <name evidence="4" type="primary">LOC121393073</name>
</gene>
<organism evidence="3 4">
    <name type="scientific">Xenopus laevis</name>
    <name type="common">African clawed frog</name>
    <dbReference type="NCBI Taxonomy" id="8355"/>
    <lineage>
        <taxon>Eukaryota</taxon>
        <taxon>Metazoa</taxon>
        <taxon>Chordata</taxon>
        <taxon>Craniata</taxon>
        <taxon>Vertebrata</taxon>
        <taxon>Euteleostomi</taxon>
        <taxon>Amphibia</taxon>
        <taxon>Batrachia</taxon>
        <taxon>Anura</taxon>
        <taxon>Pipoidea</taxon>
        <taxon>Pipidae</taxon>
        <taxon>Xenopodinae</taxon>
        <taxon>Xenopus</taxon>
        <taxon>Xenopus</taxon>
    </lineage>
</organism>